<accession>A0A1R4KCB1</accession>
<keyword evidence="2" id="KW-1185">Reference proteome</keyword>
<sequence>MYVVERWLARLSHSPYADDFVLKGGMLLASFGTRRPTVDADALARNMASDEVTVAQRVAEIASLEDPDDGVEFLPSTVTTAVIRDDALYSGIRVTMGAQLVTAQVKLRLDINFGDPVTPAPRLVELPALRPDVAPIRILGYPIETVLAEKLVTAIDLGRANTRVRDFADIHILTGTQSVRCNAVRAAVEATAAFRGVALTPLSQATEGLGTLRATTYAAYRSGLGSTVQGLPQRFVDAIAAVVAFIDPVIDGLDGEAVWEPSTRRWELE</sequence>
<dbReference type="Pfam" id="PF08843">
    <property type="entry name" value="AbiEii"/>
    <property type="match status" value="1"/>
</dbReference>
<proteinExistence type="predicted"/>
<organism evidence="1 2">
    <name type="scientific">Microbacterium esteraromaticum</name>
    <dbReference type="NCBI Taxonomy" id="57043"/>
    <lineage>
        <taxon>Bacteria</taxon>
        <taxon>Bacillati</taxon>
        <taxon>Actinomycetota</taxon>
        <taxon>Actinomycetes</taxon>
        <taxon>Micrococcales</taxon>
        <taxon>Microbacteriaceae</taxon>
        <taxon>Microbacterium</taxon>
    </lineage>
</organism>
<dbReference type="Proteomes" id="UP000196320">
    <property type="component" value="Unassembled WGS sequence"/>
</dbReference>
<dbReference type="EMBL" id="FUKO01000029">
    <property type="protein sequence ID" value="SJN41795.1"/>
    <property type="molecule type" value="Genomic_DNA"/>
</dbReference>
<evidence type="ECO:0000313" key="2">
    <source>
        <dbReference type="Proteomes" id="UP000196320"/>
    </source>
</evidence>
<gene>
    <name evidence="1" type="ORF">FM104_11640</name>
</gene>
<dbReference type="AlphaFoldDB" id="A0A1R4KCB1"/>
<evidence type="ECO:0008006" key="3">
    <source>
        <dbReference type="Google" id="ProtNLM"/>
    </source>
</evidence>
<name>A0A1R4KCB1_9MICO</name>
<protein>
    <recommendedName>
        <fullName evidence="3">Nucleotidyl transferase AbiEii/AbiGii toxin family protein</fullName>
    </recommendedName>
</protein>
<dbReference type="InterPro" id="IPR014942">
    <property type="entry name" value="AbiEii"/>
</dbReference>
<evidence type="ECO:0000313" key="1">
    <source>
        <dbReference type="EMBL" id="SJN41795.1"/>
    </source>
</evidence>
<reference evidence="1 2" key="1">
    <citation type="submission" date="2017-02" db="EMBL/GenBank/DDBJ databases">
        <authorList>
            <person name="Peterson S.W."/>
        </authorList>
    </citation>
    <scope>NUCLEOTIDE SEQUENCE [LARGE SCALE GENOMIC DNA]</scope>
    <source>
        <strain evidence="1 2">B Mb 05.01</strain>
    </source>
</reference>